<feature type="binding site" evidence="6">
    <location>
        <begin position="111"/>
        <end position="117"/>
    </location>
    <ligand>
        <name>S-adenosyl-L-methionine</name>
        <dbReference type="ChEBI" id="CHEBI:59789"/>
    </ligand>
</feature>
<dbReference type="NCBIfam" id="TIGR00446">
    <property type="entry name" value="nop2p"/>
    <property type="match status" value="1"/>
</dbReference>
<dbReference type="InterPro" id="IPR001678">
    <property type="entry name" value="MeTrfase_RsmB-F_NOP2_dom"/>
</dbReference>
<dbReference type="GO" id="GO:0008173">
    <property type="term" value="F:RNA methyltransferase activity"/>
    <property type="evidence" value="ECO:0007669"/>
    <property type="project" value="InterPro"/>
</dbReference>
<keyword evidence="5 6" id="KW-0694">RNA-binding</keyword>
<dbReference type="InterPro" id="IPR049560">
    <property type="entry name" value="MeTrfase_RsmB-F_NOP2_cat"/>
</dbReference>
<dbReference type="PANTHER" id="PTHR22807:SF30">
    <property type="entry name" value="28S RRNA (CYTOSINE(4447)-C(5))-METHYLTRANSFERASE-RELATED"/>
    <property type="match status" value="1"/>
</dbReference>
<feature type="active site" description="Nucleophile" evidence="6">
    <location>
        <position position="231"/>
    </location>
</feature>
<dbReference type="PRINTS" id="PR02008">
    <property type="entry name" value="RCMTFAMILY"/>
</dbReference>
<evidence type="ECO:0000313" key="7">
    <source>
        <dbReference type="EMBL" id="QIJ72235.1"/>
    </source>
</evidence>
<dbReference type="GO" id="GO:0003723">
    <property type="term" value="F:RNA binding"/>
    <property type="evidence" value="ECO:0007669"/>
    <property type="project" value="UniProtKB-UniRule"/>
</dbReference>
<dbReference type="CDD" id="cd02440">
    <property type="entry name" value="AdoMet_MTases"/>
    <property type="match status" value="1"/>
</dbReference>
<dbReference type="AlphaFoldDB" id="A0A6G7PX15"/>
<evidence type="ECO:0000256" key="2">
    <source>
        <dbReference type="ARBA" id="ARBA00022603"/>
    </source>
</evidence>
<dbReference type="InterPro" id="IPR011023">
    <property type="entry name" value="Nop2p"/>
</dbReference>
<keyword evidence="4 6" id="KW-0949">S-adenosyl-L-methionine</keyword>
<keyword evidence="8" id="KW-1185">Reference proteome</keyword>
<feature type="binding site" evidence="6">
    <location>
        <position position="178"/>
    </location>
    <ligand>
        <name>S-adenosyl-L-methionine</name>
        <dbReference type="ChEBI" id="CHEBI:59789"/>
    </ligand>
</feature>
<dbReference type="KEGG" id="tav:G4V39_08110"/>
<evidence type="ECO:0000256" key="3">
    <source>
        <dbReference type="ARBA" id="ARBA00022679"/>
    </source>
</evidence>
<dbReference type="SUPFAM" id="SSF53335">
    <property type="entry name" value="S-adenosyl-L-methionine-dependent methyltransferases"/>
    <property type="match status" value="1"/>
</dbReference>
<dbReference type="RefSeq" id="WP_166032453.1">
    <property type="nucleotide sequence ID" value="NZ_CP048877.1"/>
</dbReference>
<dbReference type="InterPro" id="IPR018314">
    <property type="entry name" value="RsmB/NOL1/NOP2-like_CS"/>
</dbReference>
<accession>A0A6G7PX15</accession>
<reference evidence="7 8" key="1">
    <citation type="submission" date="2020-02" db="EMBL/GenBank/DDBJ databases">
        <title>Genome analysis of Thermosulfuriphilus ammonigenes ST65T, an anaerobic thermophilic chemolithoautotrophic bacterium isolated from a deep-sea hydrothermal vent.</title>
        <authorList>
            <person name="Slobodkina G."/>
            <person name="Allioux M."/>
            <person name="Merkel A."/>
            <person name="Alain K."/>
            <person name="Jebbar M."/>
            <person name="Slobodkin A."/>
        </authorList>
    </citation>
    <scope>NUCLEOTIDE SEQUENCE [LARGE SCALE GENOMIC DNA]</scope>
    <source>
        <strain evidence="7 8">ST65</strain>
    </source>
</reference>
<proteinExistence type="inferred from homology"/>
<evidence type="ECO:0000256" key="5">
    <source>
        <dbReference type="ARBA" id="ARBA00022884"/>
    </source>
</evidence>
<organism evidence="7 8">
    <name type="scientific">Thermosulfuriphilus ammonigenes</name>
    <dbReference type="NCBI Taxonomy" id="1936021"/>
    <lineage>
        <taxon>Bacteria</taxon>
        <taxon>Pseudomonadati</taxon>
        <taxon>Thermodesulfobacteriota</taxon>
        <taxon>Thermodesulfobacteria</taxon>
        <taxon>Thermodesulfobacteriales</taxon>
        <taxon>Thermodesulfobacteriaceae</taxon>
        <taxon>Thermosulfuriphilus</taxon>
    </lineage>
</organism>
<dbReference type="InterPro" id="IPR023267">
    <property type="entry name" value="RCMT"/>
</dbReference>
<dbReference type="PROSITE" id="PS01153">
    <property type="entry name" value="NOL1_NOP2_SUN"/>
    <property type="match status" value="1"/>
</dbReference>
<evidence type="ECO:0000256" key="1">
    <source>
        <dbReference type="ARBA" id="ARBA00007494"/>
    </source>
</evidence>
<dbReference type="GO" id="GO:0008757">
    <property type="term" value="F:S-adenosylmethionine-dependent methyltransferase activity"/>
    <property type="evidence" value="ECO:0007669"/>
    <property type="project" value="InterPro"/>
</dbReference>
<name>A0A6G7PX15_9BACT</name>
<evidence type="ECO:0000256" key="4">
    <source>
        <dbReference type="ARBA" id="ARBA00022691"/>
    </source>
</evidence>
<evidence type="ECO:0000256" key="6">
    <source>
        <dbReference type="PROSITE-ProRule" id="PRU01023"/>
    </source>
</evidence>
<evidence type="ECO:0000313" key="8">
    <source>
        <dbReference type="Proteomes" id="UP000502179"/>
    </source>
</evidence>
<dbReference type="Gene3D" id="3.30.70.1170">
    <property type="entry name" value="Sun protein, domain 3"/>
    <property type="match status" value="1"/>
</dbReference>
<dbReference type="GO" id="GO:0001510">
    <property type="term" value="P:RNA methylation"/>
    <property type="evidence" value="ECO:0007669"/>
    <property type="project" value="InterPro"/>
</dbReference>
<gene>
    <name evidence="7" type="ORF">G4V39_08110</name>
</gene>
<keyword evidence="2 6" id="KW-0489">Methyltransferase</keyword>
<protein>
    <submittedName>
        <fullName evidence="7">RsmB/NOP family class I SAM-dependent RNA methyltransferase</fullName>
    </submittedName>
</protein>
<feature type="binding site" evidence="6">
    <location>
        <position position="135"/>
    </location>
    <ligand>
        <name>S-adenosyl-L-methionine</name>
        <dbReference type="ChEBI" id="CHEBI:59789"/>
    </ligand>
</feature>
<sequence length="306" mass="34532">MVTTPFEAYRSFIPDFEAFSQSLLEPLPMYIRINRLKCLREERVINGLAQKGVHLRSVTEIPDFYEISPWGFPIGTTEEYYLGYIYPQTINSALPVLALNPQPGETILDLCAAPGSKTSYIAQRTEDRTLIVANDKRIDRLTALVSNLKRLGITGVVTTQYRGEMFPMGPPFDKVLVDAPCSGEGRYRITKEGEVLYRKETRTDLPAIQKGLLLRAFDLVKTGGIVVYSTCTFNPLENEAVVDYLLNRRPAEILKMDYPLPSHPGLKEFNGRVFDSRISHCARFYPHETHSVGFFIATIRRLSGSG</sequence>
<dbReference type="Proteomes" id="UP000502179">
    <property type="component" value="Chromosome"/>
</dbReference>
<keyword evidence="3 6" id="KW-0808">Transferase</keyword>
<comment type="caution">
    <text evidence="6">Lacks conserved residue(s) required for the propagation of feature annotation.</text>
</comment>
<dbReference type="GO" id="GO:0006396">
    <property type="term" value="P:RNA processing"/>
    <property type="evidence" value="ECO:0007669"/>
    <property type="project" value="InterPro"/>
</dbReference>
<dbReference type="Pfam" id="PF01189">
    <property type="entry name" value="Methyltr_RsmB-F"/>
    <property type="match status" value="1"/>
</dbReference>
<dbReference type="PROSITE" id="PS51686">
    <property type="entry name" value="SAM_MT_RSMB_NOP"/>
    <property type="match status" value="1"/>
</dbReference>
<comment type="similarity">
    <text evidence="1 6">Belongs to the class I-like SAM-binding methyltransferase superfamily. RsmB/NOP family.</text>
</comment>
<dbReference type="PANTHER" id="PTHR22807">
    <property type="entry name" value="NOP2 YEAST -RELATED NOL1/NOP2/FMU SUN DOMAIN-CONTAINING"/>
    <property type="match status" value="1"/>
</dbReference>
<dbReference type="InterPro" id="IPR029063">
    <property type="entry name" value="SAM-dependent_MTases_sf"/>
</dbReference>
<dbReference type="EMBL" id="CP048877">
    <property type="protein sequence ID" value="QIJ72235.1"/>
    <property type="molecule type" value="Genomic_DNA"/>
</dbReference>
<dbReference type="Gene3D" id="3.40.50.150">
    <property type="entry name" value="Vaccinia Virus protein VP39"/>
    <property type="match status" value="1"/>
</dbReference>